<accession>A0ABD0YF76</accession>
<dbReference type="AlphaFoldDB" id="A0ABD0YF76"/>
<sequence>MASKRRNMFQKNKTQETTENEGPEPYALGTFRAKLVKLTAERNWPQPVYYVIRTRCFSSQRITCISIVSIRCPMEPYKNGDFIFSSFPHKFDCAGESKDEASRKAFSDLSPLASAFYIESDTQTDPSIVTSRILEKLPTKTRIDIMKKLHDGDKALRKERDKAKFKTFKVSRGKSATENNRQAENMHPQSEKKSEPCLRGLGRGRGRIFTVLKEKELEMKQLEVKPEQTEEKKYDVERRKRRDAKRIAYMKEHNLLDPNKEYGDIFDSDDPYYDYDTTPDSSDIFFKYF</sequence>
<evidence type="ECO:0000313" key="3">
    <source>
        <dbReference type="Proteomes" id="UP001558652"/>
    </source>
</evidence>
<dbReference type="EMBL" id="JBFDAA010000008">
    <property type="protein sequence ID" value="KAL1129950.1"/>
    <property type="molecule type" value="Genomic_DNA"/>
</dbReference>
<keyword evidence="3" id="KW-1185">Reference proteome</keyword>
<organism evidence="2 3">
    <name type="scientific">Ranatra chinensis</name>
    <dbReference type="NCBI Taxonomy" id="642074"/>
    <lineage>
        <taxon>Eukaryota</taxon>
        <taxon>Metazoa</taxon>
        <taxon>Ecdysozoa</taxon>
        <taxon>Arthropoda</taxon>
        <taxon>Hexapoda</taxon>
        <taxon>Insecta</taxon>
        <taxon>Pterygota</taxon>
        <taxon>Neoptera</taxon>
        <taxon>Paraneoptera</taxon>
        <taxon>Hemiptera</taxon>
        <taxon>Heteroptera</taxon>
        <taxon>Panheteroptera</taxon>
        <taxon>Nepomorpha</taxon>
        <taxon>Nepidae</taxon>
        <taxon>Ranatrinae</taxon>
        <taxon>Ranatra</taxon>
    </lineage>
</organism>
<feature type="region of interest" description="Disordered" evidence="1">
    <location>
        <begin position="169"/>
        <end position="199"/>
    </location>
</feature>
<dbReference type="Proteomes" id="UP001558652">
    <property type="component" value="Unassembled WGS sequence"/>
</dbReference>
<name>A0ABD0YF76_9HEMI</name>
<reference evidence="2 3" key="1">
    <citation type="submission" date="2024-07" db="EMBL/GenBank/DDBJ databases">
        <title>Chromosome-level genome assembly of the water stick insect Ranatra chinensis (Heteroptera: Nepidae).</title>
        <authorList>
            <person name="Liu X."/>
        </authorList>
    </citation>
    <scope>NUCLEOTIDE SEQUENCE [LARGE SCALE GENOMIC DNA]</scope>
    <source>
        <strain evidence="2">Cailab_2021Rc</strain>
        <tissue evidence="2">Muscle</tissue>
    </source>
</reference>
<protein>
    <submittedName>
        <fullName evidence="2">Uncharacterized protein</fullName>
    </submittedName>
</protein>
<gene>
    <name evidence="2" type="ORF">AAG570_012894</name>
</gene>
<feature type="compositionally biased region" description="Polar residues" evidence="1">
    <location>
        <begin position="174"/>
        <end position="183"/>
    </location>
</feature>
<evidence type="ECO:0000313" key="2">
    <source>
        <dbReference type="EMBL" id="KAL1129950.1"/>
    </source>
</evidence>
<feature type="region of interest" description="Disordered" evidence="1">
    <location>
        <begin position="1"/>
        <end position="25"/>
    </location>
</feature>
<evidence type="ECO:0000256" key="1">
    <source>
        <dbReference type="SAM" id="MobiDB-lite"/>
    </source>
</evidence>
<comment type="caution">
    <text evidence="2">The sequence shown here is derived from an EMBL/GenBank/DDBJ whole genome shotgun (WGS) entry which is preliminary data.</text>
</comment>
<proteinExistence type="predicted"/>